<comment type="caution">
    <text evidence="1">The sequence shown here is derived from an EMBL/GenBank/DDBJ whole genome shotgun (WGS) entry which is preliminary data.</text>
</comment>
<dbReference type="Proteomes" id="UP001198242">
    <property type="component" value="Unassembled WGS sequence"/>
</dbReference>
<dbReference type="EMBL" id="JAJEQM010000011">
    <property type="protein sequence ID" value="MCC2210921.1"/>
    <property type="molecule type" value="Genomic_DNA"/>
</dbReference>
<reference evidence="1 2" key="1">
    <citation type="submission" date="2021-10" db="EMBL/GenBank/DDBJ databases">
        <title>Anaerobic single-cell dispensing facilitates the cultivation of human gut bacteria.</title>
        <authorList>
            <person name="Afrizal A."/>
        </authorList>
    </citation>
    <scope>NUCLEOTIDE SEQUENCE [LARGE SCALE GENOMIC DNA]</scope>
    <source>
        <strain evidence="1 2">CLA-AA-H232</strain>
    </source>
</reference>
<keyword evidence="2" id="KW-1185">Reference proteome</keyword>
<accession>A0AAE3J9Z0</accession>
<gene>
    <name evidence="1" type="ORF">LKE05_09000</name>
</gene>
<evidence type="ECO:0000313" key="2">
    <source>
        <dbReference type="Proteomes" id="UP001198242"/>
    </source>
</evidence>
<proteinExistence type="predicted"/>
<dbReference type="RefSeq" id="WP_308456595.1">
    <property type="nucleotide sequence ID" value="NZ_JAJEQM010000011.1"/>
</dbReference>
<protein>
    <recommendedName>
        <fullName evidence="3">Rho termination factor N-terminal domain-containing protein</fullName>
    </recommendedName>
</protein>
<name>A0AAE3J9Z0_9FIRM</name>
<sequence>MKIFDNIMSWKKPEMLDLAKELNIKGRSKMNKGEVAESISKILLSDEYFKTVLAALDKEQTECLVNLCESNEIKQSDVFKIRLLLELGYISFENEQYSLCDEVKYLVAKCYTNESKGGLEVRDKIINYCNVFAELYEIVPLDKVFEIYDKQNHDISKEDFMELINTVNGKMDLWEIYNNSIVNTYVLEEGFYDDLLKTQGNKPFYIPSRKKIMKMANPGYIEETNEYLALRHYLIKRMGMDEVKGENLCFEIEMECKMSNENAPDILSLFDKYNVELNDNNAKKVIGLVQAVNLNTRKAVNRGYTDLQIEEINNRYMVQNDFFPFFM</sequence>
<evidence type="ECO:0008006" key="3">
    <source>
        <dbReference type="Google" id="ProtNLM"/>
    </source>
</evidence>
<evidence type="ECO:0000313" key="1">
    <source>
        <dbReference type="EMBL" id="MCC2210921.1"/>
    </source>
</evidence>
<dbReference type="AlphaFoldDB" id="A0AAE3J9Z0"/>
<organism evidence="1 2">
    <name type="scientific">Hominilimicola fabiformis</name>
    <dbReference type="NCBI Taxonomy" id="2885356"/>
    <lineage>
        <taxon>Bacteria</taxon>
        <taxon>Bacillati</taxon>
        <taxon>Bacillota</taxon>
        <taxon>Clostridia</taxon>
        <taxon>Eubacteriales</taxon>
        <taxon>Oscillospiraceae</taxon>
        <taxon>Hominilimicola</taxon>
    </lineage>
</organism>